<reference evidence="1 2" key="1">
    <citation type="journal article" date="2018" name="Proc. R. Soc. B">
        <title>A non-coding region near Follistatin controls head colour polymorphism in the Gouldian finch.</title>
        <authorList>
            <person name="Toomey M.B."/>
            <person name="Marques C.I."/>
            <person name="Andrade P."/>
            <person name="Araujo P.M."/>
            <person name="Sabatino S."/>
            <person name="Gazda M.A."/>
            <person name="Afonso S."/>
            <person name="Lopes R.J."/>
            <person name="Corbo J.C."/>
            <person name="Carneiro M."/>
        </authorList>
    </citation>
    <scope>NUCLEOTIDE SEQUENCE [LARGE SCALE GENOMIC DNA]</scope>
    <source>
        <strain evidence="1">Red01</strain>
        <tissue evidence="1">Muscle</tissue>
    </source>
</reference>
<proteinExistence type="predicted"/>
<protein>
    <submittedName>
        <fullName evidence="1">Uncharacterized protein</fullName>
    </submittedName>
</protein>
<comment type="caution">
    <text evidence="1">The sequence shown here is derived from an EMBL/GenBank/DDBJ whole genome shotgun (WGS) entry which is preliminary data.</text>
</comment>
<name>A0A3L8SJW5_CHLGU</name>
<organism evidence="1 2">
    <name type="scientific">Chloebia gouldiae</name>
    <name type="common">Gouldian finch</name>
    <name type="synonym">Erythrura gouldiae</name>
    <dbReference type="NCBI Taxonomy" id="44316"/>
    <lineage>
        <taxon>Eukaryota</taxon>
        <taxon>Metazoa</taxon>
        <taxon>Chordata</taxon>
        <taxon>Craniata</taxon>
        <taxon>Vertebrata</taxon>
        <taxon>Euteleostomi</taxon>
        <taxon>Archelosauria</taxon>
        <taxon>Archosauria</taxon>
        <taxon>Dinosauria</taxon>
        <taxon>Saurischia</taxon>
        <taxon>Theropoda</taxon>
        <taxon>Coelurosauria</taxon>
        <taxon>Aves</taxon>
        <taxon>Neognathae</taxon>
        <taxon>Neoaves</taxon>
        <taxon>Telluraves</taxon>
        <taxon>Australaves</taxon>
        <taxon>Passeriformes</taxon>
        <taxon>Passeroidea</taxon>
        <taxon>Passeridae</taxon>
        <taxon>Chloebia</taxon>
    </lineage>
</organism>
<evidence type="ECO:0000313" key="2">
    <source>
        <dbReference type="Proteomes" id="UP000276834"/>
    </source>
</evidence>
<dbReference type="STRING" id="44316.ENSEGOP00005007017"/>
<sequence length="93" mass="9823">MAAVPVPLRVCHQEIVKFDLEIKAAVQDIRDCPGPLGALTELNAAVKEKFRRLRGRIQVRGPAGLLRAAAQGWSIPAVRSCRAVGDAGLGAPG</sequence>
<keyword evidence="2" id="KW-1185">Reference proteome</keyword>
<dbReference type="EMBL" id="QUSF01000017">
    <property type="protein sequence ID" value="RLW02867.1"/>
    <property type="molecule type" value="Genomic_DNA"/>
</dbReference>
<dbReference type="OrthoDB" id="46868at2759"/>
<dbReference type="Proteomes" id="UP000276834">
    <property type="component" value="Unassembled WGS sequence"/>
</dbReference>
<dbReference type="AlphaFoldDB" id="A0A3L8SJW5"/>
<gene>
    <name evidence="1" type="ORF">DV515_00006747</name>
</gene>
<accession>A0A3L8SJW5</accession>
<evidence type="ECO:0000313" key="1">
    <source>
        <dbReference type="EMBL" id="RLW02867.1"/>
    </source>
</evidence>